<proteinExistence type="predicted"/>
<dbReference type="AlphaFoldDB" id="A0A1H5J0H7"/>
<dbReference type="InterPro" id="IPR036388">
    <property type="entry name" value="WH-like_DNA-bd_sf"/>
</dbReference>
<dbReference type="STRING" id="390640.SAMN04488034_101577"/>
<dbReference type="Proteomes" id="UP000199448">
    <property type="component" value="Unassembled WGS sequence"/>
</dbReference>
<dbReference type="GO" id="GO:0003677">
    <property type="term" value="F:DNA binding"/>
    <property type="evidence" value="ECO:0007669"/>
    <property type="project" value="UniProtKB-KW"/>
</dbReference>
<keyword evidence="3" id="KW-0804">Transcription</keyword>
<evidence type="ECO:0000256" key="1">
    <source>
        <dbReference type="ARBA" id="ARBA00023015"/>
    </source>
</evidence>
<dbReference type="PANTHER" id="PTHR38465:SF1">
    <property type="entry name" value="HTH-TYPE TRANSCRIPTIONAL REGULATOR MJ1563-RELATED"/>
    <property type="match status" value="1"/>
</dbReference>
<dbReference type="EMBL" id="FNUG01000001">
    <property type="protein sequence ID" value="SEE45591.1"/>
    <property type="molecule type" value="Genomic_DNA"/>
</dbReference>
<protein>
    <submittedName>
        <fullName evidence="4">DNA-binding transcriptional regulator GbsR, MarR family</fullName>
    </submittedName>
</protein>
<keyword evidence="2 4" id="KW-0238">DNA-binding</keyword>
<accession>A0A1H5J0H7</accession>
<evidence type="ECO:0000313" key="5">
    <source>
        <dbReference type="Proteomes" id="UP000199448"/>
    </source>
</evidence>
<dbReference type="SUPFAM" id="SSF46785">
    <property type="entry name" value="Winged helix' DNA-binding domain"/>
    <property type="match status" value="1"/>
</dbReference>
<dbReference type="Gene3D" id="1.10.10.10">
    <property type="entry name" value="Winged helix-like DNA-binding domain superfamily/Winged helix DNA-binding domain"/>
    <property type="match status" value="1"/>
</dbReference>
<dbReference type="InterPro" id="IPR052362">
    <property type="entry name" value="HTH-GbsR_regulator"/>
</dbReference>
<name>A0A1H5J0H7_9FLAO</name>
<evidence type="ECO:0000256" key="2">
    <source>
        <dbReference type="ARBA" id="ARBA00023125"/>
    </source>
</evidence>
<evidence type="ECO:0000256" key="3">
    <source>
        <dbReference type="ARBA" id="ARBA00023163"/>
    </source>
</evidence>
<evidence type="ECO:0000313" key="4">
    <source>
        <dbReference type="EMBL" id="SEE45591.1"/>
    </source>
</evidence>
<dbReference type="PANTHER" id="PTHR38465">
    <property type="entry name" value="HTH-TYPE TRANSCRIPTIONAL REGULATOR MJ1563-RELATED"/>
    <property type="match status" value="1"/>
</dbReference>
<keyword evidence="1" id="KW-0805">Transcription regulation</keyword>
<gene>
    <name evidence="4" type="ORF">SAMN04488034_101577</name>
</gene>
<sequence length="157" mass="18355">MSLIEKLGVIMEKRYKLAPVAARILSSLILSGKQALTFDELVQQLQASKSTISTNLDHLQNIKRIEYFTKPGDRKRYFKLNTNFTVEVLDEMIEGWETEKVVNQEILEYKEKRNSYNREHDLPLFDLEFQKNLLVFLEETTGALKKLKTNFINKKGL</sequence>
<keyword evidence="5" id="KW-1185">Reference proteome</keyword>
<organism evidence="4 5">
    <name type="scientific">Salinimicrobium catena</name>
    <dbReference type="NCBI Taxonomy" id="390640"/>
    <lineage>
        <taxon>Bacteria</taxon>
        <taxon>Pseudomonadati</taxon>
        <taxon>Bacteroidota</taxon>
        <taxon>Flavobacteriia</taxon>
        <taxon>Flavobacteriales</taxon>
        <taxon>Flavobacteriaceae</taxon>
        <taxon>Salinimicrobium</taxon>
    </lineage>
</organism>
<reference evidence="4 5" key="1">
    <citation type="submission" date="2016-10" db="EMBL/GenBank/DDBJ databases">
        <authorList>
            <person name="de Groot N.N."/>
        </authorList>
    </citation>
    <scope>NUCLEOTIDE SEQUENCE [LARGE SCALE GENOMIC DNA]</scope>
    <source>
        <strain evidence="4 5">DSM 23553</strain>
    </source>
</reference>
<dbReference type="InterPro" id="IPR036390">
    <property type="entry name" value="WH_DNA-bd_sf"/>
</dbReference>